<sequence>MKTRDTIFIAIADQSVIVRSGLLTALKRLPKLNIQAVELSSLTALDDCIRTQPVDVLIINPYFEGFFDIEEFHNKQDEKRIKVIALSTTYTNPDVVNNYDAHIELFDSLAKIGDTIHDLVLDDDTDDDQETLTDREKEVVVCVVKGMTNKEIAEHLFLSIHTVNTHRKNISKKLQIHSASGLTIYAIVNKLVDINEIKAD</sequence>
<dbReference type="OrthoDB" id="9797341at2"/>
<dbReference type="SMART" id="SM00421">
    <property type="entry name" value="HTH_LUXR"/>
    <property type="match status" value="1"/>
</dbReference>
<dbReference type="STRING" id="679937.Bcop_1415"/>
<dbReference type="eggNOG" id="COG2197">
    <property type="taxonomic scope" value="Bacteria"/>
</dbReference>
<dbReference type="AlphaFoldDB" id="F3ZPF3"/>
<protein>
    <submittedName>
        <fullName evidence="5">Transcriptional regulator, LuxR family</fullName>
    </submittedName>
</protein>
<dbReference type="PROSITE" id="PS00622">
    <property type="entry name" value="HTH_LUXR_1"/>
    <property type="match status" value="1"/>
</dbReference>
<dbReference type="InterPro" id="IPR000792">
    <property type="entry name" value="Tscrpt_reg_LuxR_C"/>
</dbReference>
<dbReference type="InterPro" id="IPR016032">
    <property type="entry name" value="Sig_transdc_resp-reg_C-effctor"/>
</dbReference>
<dbReference type="Pfam" id="PF00196">
    <property type="entry name" value="GerE"/>
    <property type="match status" value="1"/>
</dbReference>
<dbReference type="PANTHER" id="PTHR44688">
    <property type="entry name" value="DNA-BINDING TRANSCRIPTIONAL ACTIVATOR DEVR_DOSR"/>
    <property type="match status" value="1"/>
</dbReference>
<keyword evidence="6" id="KW-1185">Reference proteome</keyword>
<keyword evidence="2" id="KW-0238">DNA-binding</keyword>
<reference evidence="5 6" key="1">
    <citation type="journal article" date="2011" name="Stand. Genomic Sci.">
        <title>Non-contiguous finished genome sequence of Bacteroides coprosuis type strain (PC139).</title>
        <authorList>
            <person name="Land M."/>
            <person name="Held B."/>
            <person name="Gronow S."/>
            <person name="Abt B."/>
            <person name="Lucas S."/>
            <person name="Del Rio T.G."/>
            <person name="Nolan M."/>
            <person name="Tice H."/>
            <person name="Cheng J.F."/>
            <person name="Pitluck S."/>
            <person name="Liolios K."/>
            <person name="Pagani I."/>
            <person name="Ivanova N."/>
            <person name="Mavromatis K."/>
            <person name="Mikhailova N."/>
            <person name="Pati A."/>
            <person name="Tapia R."/>
            <person name="Han C."/>
            <person name="Goodwin L."/>
            <person name="Chen A."/>
            <person name="Palaniappan K."/>
            <person name="Hauser L."/>
            <person name="Brambilla E.M."/>
            <person name="Rohde M."/>
            <person name="Goker M."/>
            <person name="Detter J.C."/>
            <person name="Woyke T."/>
            <person name="Bristow J."/>
            <person name="Eisen J.A."/>
            <person name="Markowitz V."/>
            <person name="Hugenholtz P."/>
            <person name="Kyrpides N.C."/>
            <person name="Klenk H.P."/>
            <person name="Lapidus A."/>
        </authorList>
    </citation>
    <scope>NUCLEOTIDE SEQUENCE</scope>
    <source>
        <strain evidence="5 6">DSM 18011</strain>
    </source>
</reference>
<keyword evidence="3" id="KW-0804">Transcription</keyword>
<dbReference type="GO" id="GO:0003677">
    <property type="term" value="F:DNA binding"/>
    <property type="evidence" value="ECO:0007669"/>
    <property type="project" value="UniProtKB-KW"/>
</dbReference>
<dbReference type="PROSITE" id="PS50043">
    <property type="entry name" value="HTH_LUXR_2"/>
    <property type="match status" value="1"/>
</dbReference>
<keyword evidence="1" id="KW-0805">Transcription regulation</keyword>
<evidence type="ECO:0000313" key="6">
    <source>
        <dbReference type="Proteomes" id="UP000018439"/>
    </source>
</evidence>
<dbReference type="GO" id="GO:0006355">
    <property type="term" value="P:regulation of DNA-templated transcription"/>
    <property type="evidence" value="ECO:0007669"/>
    <property type="project" value="InterPro"/>
</dbReference>
<evidence type="ECO:0000256" key="3">
    <source>
        <dbReference type="ARBA" id="ARBA00023163"/>
    </source>
</evidence>
<evidence type="ECO:0000313" key="5">
    <source>
        <dbReference type="EMBL" id="EGJ71610.1"/>
    </source>
</evidence>
<feature type="domain" description="HTH luxR-type" evidence="4">
    <location>
        <begin position="125"/>
        <end position="190"/>
    </location>
</feature>
<proteinExistence type="predicted"/>
<dbReference type="HOGENOM" id="CLU_000445_90_1_10"/>
<name>F3ZPF3_9BACE</name>
<evidence type="ECO:0000259" key="4">
    <source>
        <dbReference type="PROSITE" id="PS50043"/>
    </source>
</evidence>
<accession>F3ZPF3</accession>
<evidence type="ECO:0000256" key="2">
    <source>
        <dbReference type="ARBA" id="ARBA00023125"/>
    </source>
</evidence>
<dbReference type="Proteomes" id="UP000018439">
    <property type="component" value="Chromosome"/>
</dbReference>
<dbReference type="EMBL" id="CM001167">
    <property type="protein sequence ID" value="EGJ71610.1"/>
    <property type="molecule type" value="Genomic_DNA"/>
</dbReference>
<dbReference type="SUPFAM" id="SSF46894">
    <property type="entry name" value="C-terminal effector domain of the bipartite response regulators"/>
    <property type="match status" value="1"/>
</dbReference>
<dbReference type="PRINTS" id="PR00038">
    <property type="entry name" value="HTHLUXR"/>
</dbReference>
<dbReference type="InterPro" id="IPR036388">
    <property type="entry name" value="WH-like_DNA-bd_sf"/>
</dbReference>
<organism evidence="5 6">
    <name type="scientific">Bacteroides coprosuis DSM 18011</name>
    <dbReference type="NCBI Taxonomy" id="679937"/>
    <lineage>
        <taxon>Bacteria</taxon>
        <taxon>Pseudomonadati</taxon>
        <taxon>Bacteroidota</taxon>
        <taxon>Bacteroidia</taxon>
        <taxon>Bacteroidales</taxon>
        <taxon>Bacteroidaceae</taxon>
        <taxon>Bacteroides</taxon>
    </lineage>
</organism>
<gene>
    <name evidence="5" type="ORF">Bcop_1415</name>
</gene>
<dbReference type="PANTHER" id="PTHR44688:SF16">
    <property type="entry name" value="DNA-BINDING TRANSCRIPTIONAL ACTIVATOR DEVR_DOSR"/>
    <property type="match status" value="1"/>
</dbReference>
<dbReference type="CDD" id="cd06170">
    <property type="entry name" value="LuxR_C_like"/>
    <property type="match status" value="1"/>
</dbReference>
<evidence type="ECO:0000256" key="1">
    <source>
        <dbReference type="ARBA" id="ARBA00023015"/>
    </source>
</evidence>
<dbReference type="Gene3D" id="1.10.10.10">
    <property type="entry name" value="Winged helix-like DNA-binding domain superfamily/Winged helix DNA-binding domain"/>
    <property type="match status" value="1"/>
</dbReference>